<dbReference type="RefSeq" id="WP_345266741.1">
    <property type="nucleotide sequence ID" value="NZ_BAABHB010000003.1"/>
</dbReference>
<dbReference type="SUPFAM" id="SSF52402">
    <property type="entry name" value="Adenine nucleotide alpha hydrolases-like"/>
    <property type="match status" value="2"/>
</dbReference>
<proteinExistence type="inferred from homology"/>
<comment type="similarity">
    <text evidence="1">Belongs to the universal stress protein A family.</text>
</comment>
<dbReference type="PANTHER" id="PTHR46268">
    <property type="entry name" value="STRESS RESPONSE PROTEIN NHAX"/>
    <property type="match status" value="1"/>
</dbReference>
<evidence type="ECO:0000313" key="3">
    <source>
        <dbReference type="EMBL" id="GAA4404096.1"/>
    </source>
</evidence>
<keyword evidence="4" id="KW-1185">Reference proteome</keyword>
<protein>
    <recommendedName>
        <fullName evidence="2">UspA domain-containing protein</fullName>
    </recommendedName>
</protein>
<reference evidence="4" key="1">
    <citation type="journal article" date="2019" name="Int. J. Syst. Evol. Microbiol.">
        <title>The Global Catalogue of Microorganisms (GCM) 10K type strain sequencing project: providing services to taxonomists for standard genome sequencing and annotation.</title>
        <authorList>
            <consortium name="The Broad Institute Genomics Platform"/>
            <consortium name="The Broad Institute Genome Sequencing Center for Infectious Disease"/>
            <person name="Wu L."/>
            <person name="Ma J."/>
        </authorList>
    </citation>
    <scope>NUCLEOTIDE SEQUENCE [LARGE SCALE GENOMIC DNA]</scope>
    <source>
        <strain evidence="4">JCM 17925</strain>
    </source>
</reference>
<dbReference type="PANTHER" id="PTHR46268:SF6">
    <property type="entry name" value="UNIVERSAL STRESS PROTEIN UP12"/>
    <property type="match status" value="1"/>
</dbReference>
<dbReference type="InterPro" id="IPR014729">
    <property type="entry name" value="Rossmann-like_a/b/a_fold"/>
</dbReference>
<evidence type="ECO:0000313" key="4">
    <source>
        <dbReference type="Proteomes" id="UP001500936"/>
    </source>
</evidence>
<dbReference type="Proteomes" id="UP001500936">
    <property type="component" value="Unassembled WGS sequence"/>
</dbReference>
<dbReference type="CDD" id="cd00293">
    <property type="entry name" value="USP-like"/>
    <property type="match status" value="2"/>
</dbReference>
<dbReference type="Pfam" id="PF00582">
    <property type="entry name" value="Usp"/>
    <property type="match status" value="2"/>
</dbReference>
<evidence type="ECO:0000256" key="1">
    <source>
        <dbReference type="ARBA" id="ARBA00008791"/>
    </source>
</evidence>
<feature type="domain" description="UspA" evidence="2">
    <location>
        <begin position="1"/>
        <end position="144"/>
    </location>
</feature>
<dbReference type="Gene3D" id="3.40.50.620">
    <property type="entry name" value="HUPs"/>
    <property type="match status" value="2"/>
</dbReference>
<dbReference type="InterPro" id="IPR006016">
    <property type="entry name" value="UspA"/>
</dbReference>
<gene>
    <name evidence="3" type="ORF">GCM10023187_20930</name>
</gene>
<feature type="domain" description="UspA" evidence="2">
    <location>
        <begin position="212"/>
        <end position="280"/>
    </location>
</feature>
<comment type="caution">
    <text evidence="3">The sequence shown here is derived from an EMBL/GenBank/DDBJ whole genome shotgun (WGS) entry which is preliminary data.</text>
</comment>
<sequence length="285" mass="31648">MKSILFATDFTNATTPALEWVKLIARQYGSMVTILHVFQPMIPDTTLPVMGDMGAGVAASHDIEEISRQNLNELVTRLSAEGINCQSEWRTGAVEDEILGTAREYQVDLIITGRSDITTFFDRLAGSAAADVAIDAPCPVLVIPMPHEGVTARPAQIRTIIYTTQLEFDENHILRQASGLAQTFNATLKLMKVDASNQPNVNPDDQILRDIRREFGYENIHVDKVESRTVTGGLLEYLEKHDADLLIMTTRERGFLAGLLNPSLTERMVLRSPIPLLVFHAKEGY</sequence>
<organism evidence="3 4">
    <name type="scientific">Nibrella viscosa</name>
    <dbReference type="NCBI Taxonomy" id="1084524"/>
    <lineage>
        <taxon>Bacteria</taxon>
        <taxon>Pseudomonadati</taxon>
        <taxon>Bacteroidota</taxon>
        <taxon>Cytophagia</taxon>
        <taxon>Cytophagales</taxon>
        <taxon>Spirosomataceae</taxon>
        <taxon>Nibrella</taxon>
    </lineage>
</organism>
<accession>A0ABP8KCD7</accession>
<dbReference type="PRINTS" id="PR01438">
    <property type="entry name" value="UNVRSLSTRESS"/>
</dbReference>
<evidence type="ECO:0000259" key="2">
    <source>
        <dbReference type="Pfam" id="PF00582"/>
    </source>
</evidence>
<dbReference type="EMBL" id="BAABHB010000003">
    <property type="protein sequence ID" value="GAA4404096.1"/>
    <property type="molecule type" value="Genomic_DNA"/>
</dbReference>
<name>A0ABP8KCD7_9BACT</name>
<dbReference type="InterPro" id="IPR006015">
    <property type="entry name" value="Universal_stress_UspA"/>
</dbReference>